<dbReference type="SUPFAM" id="SSF46689">
    <property type="entry name" value="Homeodomain-like"/>
    <property type="match status" value="2"/>
</dbReference>
<dbReference type="PANTHER" id="PTHR46796">
    <property type="entry name" value="HTH-TYPE TRANSCRIPTIONAL ACTIVATOR RHAS-RELATED"/>
    <property type="match status" value="1"/>
</dbReference>
<evidence type="ECO:0000256" key="1">
    <source>
        <dbReference type="ARBA" id="ARBA00023015"/>
    </source>
</evidence>
<dbReference type="AlphaFoldDB" id="A0A7Y3WCU2"/>
<proteinExistence type="predicted"/>
<dbReference type="Pfam" id="PF12833">
    <property type="entry name" value="HTH_18"/>
    <property type="match status" value="1"/>
</dbReference>
<dbReference type="SMART" id="SM00342">
    <property type="entry name" value="HTH_ARAC"/>
    <property type="match status" value="1"/>
</dbReference>
<dbReference type="PANTHER" id="PTHR46796:SF7">
    <property type="entry name" value="ARAC FAMILY TRANSCRIPTIONAL REGULATOR"/>
    <property type="match status" value="1"/>
</dbReference>
<evidence type="ECO:0000313" key="6">
    <source>
        <dbReference type="Proteomes" id="UP000519972"/>
    </source>
</evidence>
<name>A0A7Y3WCU2_9HYPH</name>
<keyword evidence="3" id="KW-0804">Transcription</keyword>
<dbReference type="Proteomes" id="UP000519972">
    <property type="component" value="Unassembled WGS sequence"/>
</dbReference>
<keyword evidence="1" id="KW-0805">Transcription regulation</keyword>
<dbReference type="RefSeq" id="WP_171375808.1">
    <property type="nucleotide sequence ID" value="NZ_JABFCN010000002.1"/>
</dbReference>
<dbReference type="GO" id="GO:0003700">
    <property type="term" value="F:DNA-binding transcription factor activity"/>
    <property type="evidence" value="ECO:0007669"/>
    <property type="project" value="InterPro"/>
</dbReference>
<keyword evidence="6" id="KW-1185">Reference proteome</keyword>
<dbReference type="InterPro" id="IPR009057">
    <property type="entry name" value="Homeodomain-like_sf"/>
</dbReference>
<feature type="domain" description="HTH araC/xylS-type" evidence="4">
    <location>
        <begin position="205"/>
        <end position="303"/>
    </location>
</feature>
<dbReference type="GO" id="GO:0043565">
    <property type="term" value="F:sequence-specific DNA binding"/>
    <property type="evidence" value="ECO:0007669"/>
    <property type="project" value="InterPro"/>
</dbReference>
<dbReference type="PROSITE" id="PS01124">
    <property type="entry name" value="HTH_ARAC_FAMILY_2"/>
    <property type="match status" value="1"/>
</dbReference>
<dbReference type="InterPro" id="IPR018060">
    <property type="entry name" value="HTH_AraC"/>
</dbReference>
<dbReference type="InterPro" id="IPR050204">
    <property type="entry name" value="AraC_XylS_family_regulators"/>
</dbReference>
<evidence type="ECO:0000259" key="4">
    <source>
        <dbReference type="PROSITE" id="PS01124"/>
    </source>
</evidence>
<organism evidence="5 6">
    <name type="scientific">Rhizobium sophorae</name>
    <dbReference type="NCBI Taxonomy" id="1535242"/>
    <lineage>
        <taxon>Bacteria</taxon>
        <taxon>Pseudomonadati</taxon>
        <taxon>Pseudomonadota</taxon>
        <taxon>Alphaproteobacteria</taxon>
        <taxon>Hyphomicrobiales</taxon>
        <taxon>Rhizobiaceae</taxon>
        <taxon>Rhizobium/Agrobacterium group</taxon>
        <taxon>Rhizobium</taxon>
    </lineage>
</organism>
<keyword evidence="2" id="KW-0238">DNA-binding</keyword>
<evidence type="ECO:0000313" key="5">
    <source>
        <dbReference type="EMBL" id="NNU35171.1"/>
    </source>
</evidence>
<reference evidence="5 6" key="1">
    <citation type="submission" date="2020-02" db="EMBL/GenBank/DDBJ databases">
        <authorList>
            <person name="Sun Q."/>
        </authorList>
    </citation>
    <scope>NUCLEOTIDE SEQUENCE [LARGE SCALE GENOMIC DNA]</scope>
    <source>
        <strain evidence="5 6">CCBAU 03386</strain>
    </source>
</reference>
<sequence>MDPLSDILTMFTVQRVATIRFESSGPYALRFGGYDHIKFGAILSGSLRLWVEGNPIPIELGPGDCYLLTDGRPYRTSNSEDAQEIDGNVYFAGARGEDGTIKLGEGPIDKVAIGGRFVFDEEGAAWLRSALPTIIHIKASSPAAGPLRRTLELLGLEAGGGAPGENVIVDRLADILLVQALRAYLAESGPGQASWLAGLADPKLARAMRSFHNDVAADWSVASMASVAGMSRSSFAEKFKSVVGVTPLDYVTRWRMQRVRRALIETDLAFATIAEDNGYRSRTSCSQTFKRVFGHPPQDLRTYTDPHFGDRYEDGSIRAA</sequence>
<accession>A0A7Y3WCU2</accession>
<evidence type="ECO:0000256" key="3">
    <source>
        <dbReference type="ARBA" id="ARBA00023163"/>
    </source>
</evidence>
<gene>
    <name evidence="5" type="ORF">G9X64_01335</name>
</gene>
<dbReference type="InterPro" id="IPR032783">
    <property type="entry name" value="AraC_lig"/>
</dbReference>
<comment type="caution">
    <text evidence="5">The sequence shown here is derived from an EMBL/GenBank/DDBJ whole genome shotgun (WGS) entry which is preliminary data.</text>
</comment>
<protein>
    <submittedName>
        <fullName evidence="5">AraC family transcriptional regulator</fullName>
    </submittedName>
</protein>
<dbReference type="EMBL" id="JABFCN010000002">
    <property type="protein sequence ID" value="NNU35171.1"/>
    <property type="molecule type" value="Genomic_DNA"/>
</dbReference>
<evidence type="ECO:0000256" key="2">
    <source>
        <dbReference type="ARBA" id="ARBA00023125"/>
    </source>
</evidence>
<dbReference type="Pfam" id="PF12852">
    <property type="entry name" value="Cupin_6"/>
    <property type="match status" value="1"/>
</dbReference>
<dbReference type="Gene3D" id="1.10.10.60">
    <property type="entry name" value="Homeodomain-like"/>
    <property type="match status" value="2"/>
</dbReference>